<evidence type="ECO:0000313" key="1">
    <source>
        <dbReference type="EMBL" id="QKS56640.1"/>
    </source>
</evidence>
<name>A0ABX6Q549_PAEBA</name>
<dbReference type="EMBL" id="CP054614">
    <property type="protein sequence ID" value="QKS56640.1"/>
    <property type="molecule type" value="Genomic_DNA"/>
</dbReference>
<sequence>MRHQRCSITLFLLFIGNESAEQFRAGLKTMTAMAEASDALGIDKCCTDILVLE</sequence>
<protein>
    <submittedName>
        <fullName evidence="1">Uncharacterized protein</fullName>
    </submittedName>
</protein>
<reference evidence="1 2" key="1">
    <citation type="submission" date="2020-06" db="EMBL/GenBank/DDBJ databases">
        <title>Complete genome of Paenibacillus barcinonensis KACC11450.</title>
        <authorList>
            <person name="Kim M."/>
            <person name="Park Y.-J."/>
            <person name="Shin J.-H."/>
        </authorList>
    </citation>
    <scope>NUCLEOTIDE SEQUENCE [LARGE SCALE GENOMIC DNA]</scope>
    <source>
        <strain evidence="1 2">KACC11450</strain>
    </source>
</reference>
<organism evidence="1 2">
    <name type="scientific">Paenibacillus barcinonensis</name>
    <dbReference type="NCBI Taxonomy" id="198119"/>
    <lineage>
        <taxon>Bacteria</taxon>
        <taxon>Bacillati</taxon>
        <taxon>Bacillota</taxon>
        <taxon>Bacilli</taxon>
        <taxon>Bacillales</taxon>
        <taxon>Paenibacillaceae</taxon>
        <taxon>Paenibacillus</taxon>
    </lineage>
</organism>
<proteinExistence type="predicted"/>
<gene>
    <name evidence="1" type="ORF">HUB98_10010</name>
</gene>
<keyword evidence="2" id="KW-1185">Reference proteome</keyword>
<dbReference type="Proteomes" id="UP000509327">
    <property type="component" value="Chromosome"/>
</dbReference>
<dbReference type="RefSeq" id="WP_174812149.1">
    <property type="nucleotide sequence ID" value="NZ_CP054614.1"/>
</dbReference>
<accession>A0ABX6Q549</accession>
<evidence type="ECO:0000313" key="2">
    <source>
        <dbReference type="Proteomes" id="UP000509327"/>
    </source>
</evidence>